<accession>A0A2H3NTA2</accession>
<feature type="signal peptide" evidence="1">
    <location>
        <begin position="1"/>
        <end position="36"/>
    </location>
</feature>
<dbReference type="PANTHER" id="PTHR21180:SF32">
    <property type="entry name" value="ENDONUCLEASE_EXONUCLEASE_PHOSPHATASE FAMILY DOMAIN-CONTAINING PROTEIN 1"/>
    <property type="match status" value="1"/>
</dbReference>
<name>A0A2H3NTA2_9BACT</name>
<dbReference type="SUPFAM" id="SSF47781">
    <property type="entry name" value="RuvA domain 2-like"/>
    <property type="match status" value="1"/>
</dbReference>
<dbReference type="GO" id="GO:0015627">
    <property type="term" value="C:type II protein secretion system complex"/>
    <property type="evidence" value="ECO:0007669"/>
    <property type="project" value="TreeGrafter"/>
</dbReference>
<dbReference type="Gene3D" id="1.10.150.280">
    <property type="entry name" value="AF1531-like domain"/>
    <property type="match status" value="1"/>
</dbReference>
<dbReference type="Pfam" id="PF12836">
    <property type="entry name" value="HHH_3"/>
    <property type="match status" value="1"/>
</dbReference>
<evidence type="ECO:0000313" key="3">
    <source>
        <dbReference type="Proteomes" id="UP000221024"/>
    </source>
</evidence>
<keyword evidence="1" id="KW-0732">Signal</keyword>
<comment type="caution">
    <text evidence="2">The sequence shown here is derived from an EMBL/GenBank/DDBJ whole genome shotgun (WGS) entry which is preliminary data.</text>
</comment>
<organism evidence="2 3">
    <name type="scientific">Longimonas halophila</name>
    <dbReference type="NCBI Taxonomy" id="1469170"/>
    <lineage>
        <taxon>Bacteria</taxon>
        <taxon>Pseudomonadati</taxon>
        <taxon>Rhodothermota</taxon>
        <taxon>Rhodothermia</taxon>
        <taxon>Rhodothermales</taxon>
        <taxon>Salisaetaceae</taxon>
        <taxon>Longimonas</taxon>
    </lineage>
</organism>
<proteinExistence type="predicted"/>
<protein>
    <recommendedName>
        <fullName evidence="4">Competence protein ComEA</fullName>
    </recommendedName>
</protein>
<feature type="chain" id="PRO_5013857330" description="Competence protein ComEA" evidence="1">
    <location>
        <begin position="37"/>
        <end position="704"/>
    </location>
</feature>
<dbReference type="InterPro" id="IPR051675">
    <property type="entry name" value="Endo/Exo/Phosphatase_dom_1"/>
</dbReference>
<evidence type="ECO:0000313" key="2">
    <source>
        <dbReference type="EMBL" id="PEN07047.1"/>
    </source>
</evidence>
<sequence>MPVYDLFSPIRSSLQCCCALLLAALLSSMSMRSTIARPTPRLPAADTTDAWAHLLPYLDDEPNADVLARWQAWMDAPLNLNTTTADQLMQLPGLTLRQALRIVSYRGEHGPFERVDELQRVPELSGVTYRMIAPFVQVRQHESDASRSAGSAWWRANWQMRGLLRAGRRIEQARGYTGETSVPYLGSPYRSVLRLRAWNDNFDTGLTTDKRPGEPLEWDPGARQYGADHLIGYVQMQNRGRLRQLVIGSYQAAFGHGLALWTGTRFTSAYGTPHVLIRQGSGLRPYRGTNPHTYFRGVGATVRIMPQVDATAFVSHRNRDATLDTLQQGAVVARSLRSTSLRRTTTERQYRRVLPTTHVGGHVQWSSPRLRVGLLGLYAQFAHPLLPEPRPDTRFQFAGRWTTHWSLAAHYAPTARLTLVGEGALTGLQGRTAVLGLHADMGRGATLTVRGYAGNRHYDPLDLGGLDGASIAGTQGAEARLALTVHPHWTLYGALRQTHTRVPQFRTTRPETATRASASIHYDPHERLHVRLQGQWRTHDQRVSVTRPYGPTVPQHRSRIQHKARLHMRYAFTNTLRLSARTAWTQVQLYDGPETGTLLWIETDYAPRSWVSANMRWTLFGTDGFESRLFAYEPDVRYGFSVPALFEHGQRAHALIGVDLTQALHLEAKYSVMAFTNRDTIGQGRAQIQSSRVRNWRVQLRWTL</sequence>
<evidence type="ECO:0000256" key="1">
    <source>
        <dbReference type="SAM" id="SignalP"/>
    </source>
</evidence>
<keyword evidence="3" id="KW-1185">Reference proteome</keyword>
<dbReference type="OrthoDB" id="9766750at2"/>
<dbReference type="PANTHER" id="PTHR21180">
    <property type="entry name" value="ENDONUCLEASE/EXONUCLEASE/PHOSPHATASE FAMILY DOMAIN-CONTAINING PROTEIN 1"/>
    <property type="match status" value="1"/>
</dbReference>
<dbReference type="Proteomes" id="UP000221024">
    <property type="component" value="Unassembled WGS sequence"/>
</dbReference>
<dbReference type="SUPFAM" id="SSF56935">
    <property type="entry name" value="Porins"/>
    <property type="match status" value="1"/>
</dbReference>
<dbReference type="InterPro" id="IPR010994">
    <property type="entry name" value="RuvA_2-like"/>
</dbReference>
<dbReference type="GO" id="GO:0015628">
    <property type="term" value="P:protein secretion by the type II secretion system"/>
    <property type="evidence" value="ECO:0007669"/>
    <property type="project" value="TreeGrafter"/>
</dbReference>
<dbReference type="AlphaFoldDB" id="A0A2H3NTA2"/>
<dbReference type="EMBL" id="PDEP01000006">
    <property type="protein sequence ID" value="PEN07047.1"/>
    <property type="molecule type" value="Genomic_DNA"/>
</dbReference>
<gene>
    <name evidence="2" type="ORF">CRI93_07870</name>
</gene>
<evidence type="ECO:0008006" key="4">
    <source>
        <dbReference type="Google" id="ProtNLM"/>
    </source>
</evidence>
<reference evidence="2 3" key="1">
    <citation type="submission" date="2017-10" db="EMBL/GenBank/DDBJ databases">
        <title>Draft genome of Longimonas halophila.</title>
        <authorList>
            <person name="Goh K.M."/>
            <person name="Shamsir M.S."/>
            <person name="Lim S.W."/>
        </authorList>
    </citation>
    <scope>NUCLEOTIDE SEQUENCE [LARGE SCALE GENOMIC DNA]</scope>
    <source>
        <strain evidence="2 3">KCTC 42399</strain>
    </source>
</reference>